<evidence type="ECO:0000313" key="4">
    <source>
        <dbReference type="EMBL" id="GAA2104215.1"/>
    </source>
</evidence>
<feature type="region of interest" description="Disordered" evidence="1">
    <location>
        <begin position="151"/>
        <end position="176"/>
    </location>
</feature>
<feature type="transmembrane region" description="Helical" evidence="2">
    <location>
        <begin position="30"/>
        <end position="50"/>
    </location>
</feature>
<organism evidence="4 5">
    <name type="scientific">Brevibacterium salitolerans</name>
    <dbReference type="NCBI Taxonomy" id="1403566"/>
    <lineage>
        <taxon>Bacteria</taxon>
        <taxon>Bacillati</taxon>
        <taxon>Actinomycetota</taxon>
        <taxon>Actinomycetes</taxon>
        <taxon>Micrococcales</taxon>
        <taxon>Brevibacteriaceae</taxon>
        <taxon>Brevibacterium</taxon>
    </lineage>
</organism>
<accession>A0ABN2X6G7</accession>
<feature type="region of interest" description="Disordered" evidence="1">
    <location>
        <begin position="1"/>
        <end position="27"/>
    </location>
</feature>
<comment type="caution">
    <text evidence="4">The sequence shown here is derived from an EMBL/GenBank/DDBJ whole genome shotgun (WGS) entry which is preliminary data.</text>
</comment>
<feature type="transmembrane region" description="Helical" evidence="2">
    <location>
        <begin position="62"/>
        <end position="81"/>
    </location>
</feature>
<dbReference type="NCBIfam" id="NF008482">
    <property type="entry name" value="PRK11383.1"/>
    <property type="match status" value="1"/>
</dbReference>
<keyword evidence="2" id="KW-0472">Membrane</keyword>
<dbReference type="EMBL" id="BAAAPZ010000017">
    <property type="protein sequence ID" value="GAA2104215.1"/>
    <property type="molecule type" value="Genomic_DNA"/>
</dbReference>
<feature type="transmembrane region" description="Helical" evidence="2">
    <location>
        <begin position="93"/>
        <end position="114"/>
    </location>
</feature>
<feature type="domain" description="YiaAB two helix" evidence="3">
    <location>
        <begin position="94"/>
        <end position="147"/>
    </location>
</feature>
<keyword evidence="2" id="KW-1133">Transmembrane helix</keyword>
<keyword evidence="5" id="KW-1185">Reference proteome</keyword>
<dbReference type="Pfam" id="PF05360">
    <property type="entry name" value="YiaAB"/>
    <property type="match status" value="2"/>
</dbReference>
<reference evidence="4 5" key="1">
    <citation type="journal article" date="2019" name="Int. J. Syst. Evol. Microbiol.">
        <title>The Global Catalogue of Microorganisms (GCM) 10K type strain sequencing project: providing services to taxonomists for standard genome sequencing and annotation.</title>
        <authorList>
            <consortium name="The Broad Institute Genomics Platform"/>
            <consortium name="The Broad Institute Genome Sequencing Center for Infectious Disease"/>
            <person name="Wu L."/>
            <person name="Ma J."/>
        </authorList>
    </citation>
    <scope>NUCLEOTIDE SEQUENCE [LARGE SCALE GENOMIC DNA]</scope>
    <source>
        <strain evidence="4 5">JCM 15900</strain>
    </source>
</reference>
<dbReference type="PANTHER" id="PTHR37290:SF1">
    <property type="entry name" value="INNER MEMBRANE PROTEIN YIAA"/>
    <property type="match status" value="1"/>
</dbReference>
<feature type="compositionally biased region" description="Pro residues" evidence="1">
    <location>
        <begin position="161"/>
        <end position="170"/>
    </location>
</feature>
<dbReference type="Proteomes" id="UP001500984">
    <property type="component" value="Unassembled WGS sequence"/>
</dbReference>
<evidence type="ECO:0000259" key="3">
    <source>
        <dbReference type="Pfam" id="PF05360"/>
    </source>
</evidence>
<gene>
    <name evidence="4" type="ORF">GCM10009823_28770</name>
</gene>
<feature type="domain" description="YiaAB two helix" evidence="3">
    <location>
        <begin position="31"/>
        <end position="83"/>
    </location>
</feature>
<sequence>MHSGPDTGRIERNRSMDPHKAKAPQKPTPAFIGASWAALLLGMGAFLIGLWNAEMELNEKGYYFTVLMFGLFAAVSLQKTVRDRADDIPVTNLYYGLAWFSVVLTLTLLAVGLWNAGSLSLSEKGFYAMAFALSIFAAIAVQKNVRDLAQFKPDEDEEPPAEPPLEPPYNPYAGNY</sequence>
<evidence type="ECO:0000313" key="5">
    <source>
        <dbReference type="Proteomes" id="UP001500984"/>
    </source>
</evidence>
<keyword evidence="2" id="KW-0812">Transmembrane</keyword>
<protein>
    <recommendedName>
        <fullName evidence="3">YiaAB two helix domain-containing protein</fullName>
    </recommendedName>
</protein>
<dbReference type="PANTHER" id="PTHR37290">
    <property type="entry name" value="INNER MEMBRANE PROTEIN YIAA-RELATED"/>
    <property type="match status" value="1"/>
</dbReference>
<feature type="transmembrane region" description="Helical" evidence="2">
    <location>
        <begin position="126"/>
        <end position="142"/>
    </location>
</feature>
<proteinExistence type="predicted"/>
<dbReference type="InterPro" id="IPR008024">
    <property type="entry name" value="YiaAB"/>
</dbReference>
<evidence type="ECO:0000256" key="1">
    <source>
        <dbReference type="SAM" id="MobiDB-lite"/>
    </source>
</evidence>
<evidence type="ECO:0000256" key="2">
    <source>
        <dbReference type="SAM" id="Phobius"/>
    </source>
</evidence>
<name>A0ABN2X6G7_9MICO</name>
<feature type="compositionally biased region" description="Basic and acidic residues" evidence="1">
    <location>
        <begin position="8"/>
        <end position="20"/>
    </location>
</feature>
<dbReference type="InterPro" id="IPR038972">
    <property type="entry name" value="YiaA-like"/>
</dbReference>